<evidence type="ECO:0000313" key="2">
    <source>
        <dbReference type="Proteomes" id="UP000265180"/>
    </source>
</evidence>
<name>A0A3P9MIZ6_ORYLA</name>
<dbReference type="Proteomes" id="UP000265180">
    <property type="component" value="Chromosome 10"/>
</dbReference>
<reference evidence="1" key="3">
    <citation type="submission" date="2025-08" db="UniProtKB">
        <authorList>
            <consortium name="Ensembl"/>
        </authorList>
    </citation>
    <scope>IDENTIFICATION</scope>
    <source>
        <strain evidence="1">HNI</strain>
    </source>
</reference>
<reference key="1">
    <citation type="journal article" date="2007" name="Nature">
        <title>The medaka draft genome and insights into vertebrate genome evolution.</title>
        <authorList>
            <person name="Kasahara M."/>
            <person name="Naruse K."/>
            <person name="Sasaki S."/>
            <person name="Nakatani Y."/>
            <person name="Qu W."/>
            <person name="Ahsan B."/>
            <person name="Yamada T."/>
            <person name="Nagayasu Y."/>
            <person name="Doi K."/>
            <person name="Kasai Y."/>
            <person name="Jindo T."/>
            <person name="Kobayashi D."/>
            <person name="Shimada A."/>
            <person name="Toyoda A."/>
            <person name="Kuroki Y."/>
            <person name="Fujiyama A."/>
            <person name="Sasaki T."/>
            <person name="Shimizu A."/>
            <person name="Asakawa S."/>
            <person name="Shimizu N."/>
            <person name="Hashimoto S."/>
            <person name="Yang J."/>
            <person name="Lee Y."/>
            <person name="Matsushima K."/>
            <person name="Sugano S."/>
            <person name="Sakaizumi M."/>
            <person name="Narita T."/>
            <person name="Ohishi K."/>
            <person name="Haga S."/>
            <person name="Ohta F."/>
            <person name="Nomoto H."/>
            <person name="Nogata K."/>
            <person name="Morishita T."/>
            <person name="Endo T."/>
            <person name="Shin-I T."/>
            <person name="Takeda H."/>
            <person name="Morishita S."/>
            <person name="Kohara Y."/>
        </authorList>
    </citation>
    <scope>NUCLEOTIDE SEQUENCE [LARGE SCALE GENOMIC DNA]</scope>
    <source>
        <strain>Hd-rR</strain>
    </source>
</reference>
<organism evidence="1 2">
    <name type="scientific">Oryzias latipes</name>
    <name type="common">Japanese rice fish</name>
    <name type="synonym">Japanese killifish</name>
    <dbReference type="NCBI Taxonomy" id="8090"/>
    <lineage>
        <taxon>Eukaryota</taxon>
        <taxon>Metazoa</taxon>
        <taxon>Chordata</taxon>
        <taxon>Craniata</taxon>
        <taxon>Vertebrata</taxon>
        <taxon>Euteleostomi</taxon>
        <taxon>Actinopterygii</taxon>
        <taxon>Neopterygii</taxon>
        <taxon>Teleostei</taxon>
        <taxon>Neoteleostei</taxon>
        <taxon>Acanthomorphata</taxon>
        <taxon>Ovalentaria</taxon>
        <taxon>Atherinomorphae</taxon>
        <taxon>Beloniformes</taxon>
        <taxon>Adrianichthyidae</taxon>
        <taxon>Oryziinae</taxon>
        <taxon>Oryzias</taxon>
    </lineage>
</organism>
<evidence type="ECO:0000313" key="1">
    <source>
        <dbReference type="Ensembl" id="ENSORLP00020032821.1"/>
    </source>
</evidence>
<accession>A0A3P9MIZ6</accession>
<protein>
    <submittedName>
        <fullName evidence="1">Uncharacterized protein</fullName>
    </submittedName>
</protein>
<dbReference type="Ensembl" id="ENSORLT00020026129.1">
    <property type="protein sequence ID" value="ENSORLP00020032821.1"/>
    <property type="gene ID" value="ENSORLG00020000545.1"/>
</dbReference>
<proteinExistence type="predicted"/>
<dbReference type="AlphaFoldDB" id="A0A3P9MIZ6"/>
<reference evidence="1 2" key="2">
    <citation type="submission" date="2017-04" db="EMBL/GenBank/DDBJ databases">
        <title>CpG methylation of centromeres and impact of large insertions on vertebrate speciation.</title>
        <authorList>
            <person name="Ichikawa K."/>
            <person name="Yoshimura J."/>
            <person name="Morishita S."/>
        </authorList>
    </citation>
    <scope>NUCLEOTIDE SEQUENCE</scope>
    <source>
        <strain evidence="1 2">HNI</strain>
    </source>
</reference>
<sequence length="77" mass="8087">LTSPGLIGPRSCTWTEFPARTLNGSSFAAQSLLAESECDLTLLTCLLVGSFRFCIVPLLAAFNGTGGKLHSSLILSN</sequence>
<reference evidence="1" key="4">
    <citation type="submission" date="2025-09" db="UniProtKB">
        <authorList>
            <consortium name="Ensembl"/>
        </authorList>
    </citation>
    <scope>IDENTIFICATION</scope>
    <source>
        <strain evidence="1">HNI</strain>
    </source>
</reference>